<dbReference type="EMBL" id="VSRR010005107">
    <property type="protein sequence ID" value="MPC41564.1"/>
    <property type="molecule type" value="Genomic_DNA"/>
</dbReference>
<comment type="caution">
    <text evidence="1">The sequence shown here is derived from an EMBL/GenBank/DDBJ whole genome shotgun (WGS) entry which is preliminary data.</text>
</comment>
<keyword evidence="2" id="KW-1185">Reference proteome</keyword>
<sequence>MRRAHLPLIGPQVHPDAQAVKNSGAESTLSLAGTQTEAMTTPPPSWPPLHPEATWTLTAMPCVPGHVQNSSFTLKSRTETYISPGQISESR</sequence>
<dbReference type="AlphaFoldDB" id="A0A5B7FAQ2"/>
<proteinExistence type="predicted"/>
<accession>A0A5B7FAQ2</accession>
<reference evidence="1 2" key="1">
    <citation type="submission" date="2019-05" db="EMBL/GenBank/DDBJ databases">
        <title>Another draft genome of Portunus trituberculatus and its Hox gene families provides insights of decapod evolution.</title>
        <authorList>
            <person name="Jeong J.-H."/>
            <person name="Song I."/>
            <person name="Kim S."/>
            <person name="Choi T."/>
            <person name="Kim D."/>
            <person name="Ryu S."/>
            <person name="Kim W."/>
        </authorList>
    </citation>
    <scope>NUCLEOTIDE SEQUENCE [LARGE SCALE GENOMIC DNA]</scope>
    <source>
        <tissue evidence="1">Muscle</tissue>
    </source>
</reference>
<evidence type="ECO:0000313" key="2">
    <source>
        <dbReference type="Proteomes" id="UP000324222"/>
    </source>
</evidence>
<evidence type="ECO:0000313" key="1">
    <source>
        <dbReference type="EMBL" id="MPC41564.1"/>
    </source>
</evidence>
<name>A0A5B7FAQ2_PORTR</name>
<protein>
    <submittedName>
        <fullName evidence="1">Uncharacterized protein</fullName>
    </submittedName>
</protein>
<organism evidence="1 2">
    <name type="scientific">Portunus trituberculatus</name>
    <name type="common">Swimming crab</name>
    <name type="synonym">Neptunus trituberculatus</name>
    <dbReference type="NCBI Taxonomy" id="210409"/>
    <lineage>
        <taxon>Eukaryota</taxon>
        <taxon>Metazoa</taxon>
        <taxon>Ecdysozoa</taxon>
        <taxon>Arthropoda</taxon>
        <taxon>Crustacea</taxon>
        <taxon>Multicrustacea</taxon>
        <taxon>Malacostraca</taxon>
        <taxon>Eumalacostraca</taxon>
        <taxon>Eucarida</taxon>
        <taxon>Decapoda</taxon>
        <taxon>Pleocyemata</taxon>
        <taxon>Brachyura</taxon>
        <taxon>Eubrachyura</taxon>
        <taxon>Portunoidea</taxon>
        <taxon>Portunidae</taxon>
        <taxon>Portuninae</taxon>
        <taxon>Portunus</taxon>
    </lineage>
</organism>
<gene>
    <name evidence="1" type="ORF">E2C01_035164</name>
</gene>
<dbReference type="Proteomes" id="UP000324222">
    <property type="component" value="Unassembled WGS sequence"/>
</dbReference>